<dbReference type="PANTHER" id="PTHR22953:SF86">
    <property type="entry name" value="PURPLE ACID PHOSPHATASE 10"/>
    <property type="match status" value="1"/>
</dbReference>
<dbReference type="InterPro" id="IPR015914">
    <property type="entry name" value="PAPs_N"/>
</dbReference>
<dbReference type="InterPro" id="IPR029052">
    <property type="entry name" value="Metallo-depent_PP-like"/>
</dbReference>
<keyword evidence="1" id="KW-0732">Signal</keyword>
<organism evidence="4 5">
    <name type="scientific">Cocos nucifera</name>
    <name type="common">Coconut palm</name>
    <dbReference type="NCBI Taxonomy" id="13894"/>
    <lineage>
        <taxon>Eukaryota</taxon>
        <taxon>Viridiplantae</taxon>
        <taxon>Streptophyta</taxon>
        <taxon>Embryophyta</taxon>
        <taxon>Tracheophyta</taxon>
        <taxon>Spermatophyta</taxon>
        <taxon>Magnoliopsida</taxon>
        <taxon>Liliopsida</taxon>
        <taxon>Arecaceae</taxon>
        <taxon>Arecoideae</taxon>
        <taxon>Cocoseae</taxon>
        <taxon>Attaleinae</taxon>
        <taxon>Cocos</taxon>
    </lineage>
</organism>
<feature type="domain" description="Purple acid phosphatase C-terminal" evidence="2">
    <location>
        <begin position="193"/>
        <end position="254"/>
    </location>
</feature>
<evidence type="ECO:0000259" key="2">
    <source>
        <dbReference type="Pfam" id="PF14008"/>
    </source>
</evidence>
<dbReference type="GO" id="GO:0003993">
    <property type="term" value="F:acid phosphatase activity"/>
    <property type="evidence" value="ECO:0007669"/>
    <property type="project" value="InterPro"/>
</dbReference>
<dbReference type="GO" id="GO:0046872">
    <property type="term" value="F:metal ion binding"/>
    <property type="evidence" value="ECO:0007669"/>
    <property type="project" value="InterPro"/>
</dbReference>
<dbReference type="InterPro" id="IPR039331">
    <property type="entry name" value="PAPs-like"/>
</dbReference>
<dbReference type="InterPro" id="IPR008963">
    <property type="entry name" value="Purple_acid_Pase-like_N"/>
</dbReference>
<dbReference type="EMBL" id="CM017875">
    <property type="protein sequence ID" value="KAG1337898.1"/>
    <property type="molecule type" value="Genomic_DNA"/>
</dbReference>
<protein>
    <submittedName>
        <fullName evidence="4">Purple acid phosphatase</fullName>
    </submittedName>
</protein>
<keyword evidence="5" id="KW-1185">Reference proteome</keyword>
<proteinExistence type="predicted"/>
<dbReference type="InterPro" id="IPR025733">
    <property type="entry name" value="PAPs_C"/>
</dbReference>
<accession>A0A8K0I4N0</accession>
<name>A0A8K0I4N0_COCNU</name>
<evidence type="ECO:0000313" key="4">
    <source>
        <dbReference type="EMBL" id="KAG1337898.1"/>
    </source>
</evidence>
<dbReference type="Gene3D" id="2.60.40.380">
    <property type="entry name" value="Purple acid phosphatase-like, N-terminal"/>
    <property type="match status" value="1"/>
</dbReference>
<gene>
    <name evidence="4" type="ORF">COCNU_04G002040</name>
</gene>
<dbReference type="Gene3D" id="3.60.21.10">
    <property type="match status" value="1"/>
</dbReference>
<feature type="domain" description="Purple acid phosphatase N-terminal" evidence="3">
    <location>
        <begin position="23"/>
        <end position="107"/>
    </location>
</feature>
<reference evidence="4" key="1">
    <citation type="journal article" date="2017" name="Gigascience">
        <title>The genome draft of coconut (Cocos nucifera).</title>
        <authorList>
            <person name="Xiao Y."/>
            <person name="Xu P."/>
            <person name="Fan H."/>
            <person name="Baudouin L."/>
            <person name="Xia W."/>
            <person name="Bocs S."/>
            <person name="Xu J."/>
            <person name="Li Q."/>
            <person name="Guo A."/>
            <person name="Zhou L."/>
            <person name="Li J."/>
            <person name="Wu Y."/>
            <person name="Ma Z."/>
            <person name="Armero A."/>
            <person name="Issali A.E."/>
            <person name="Liu N."/>
            <person name="Peng M."/>
            <person name="Yang Y."/>
        </authorList>
    </citation>
    <scope>NUCLEOTIDE SEQUENCE</scope>
    <source>
        <tissue evidence="4">Spear leaf of Hainan Tall coconut</tissue>
    </source>
</reference>
<reference evidence="4" key="2">
    <citation type="submission" date="2019-07" db="EMBL/GenBank/DDBJ databases">
        <authorList>
            <person name="Yang Y."/>
            <person name="Bocs S."/>
            <person name="Baudouin L."/>
        </authorList>
    </citation>
    <scope>NUCLEOTIDE SEQUENCE</scope>
    <source>
        <tissue evidence="4">Spear leaf of Hainan Tall coconut</tissue>
    </source>
</reference>
<dbReference type="SUPFAM" id="SSF49363">
    <property type="entry name" value="Purple acid phosphatase, N-terminal domain"/>
    <property type="match status" value="1"/>
</dbReference>
<sequence>MQRPVECGNREGIFDVRPVDGYGVHITQGDHVGKSVIVSWVTPVKPGSTLVRYGKVGDNLQSETRAMVTTYKFGNYASGYIHHRTLDDLEYNTVGTGNSSRQFSFTTPPEAGPDVPHTFGIIDVRFKSNPNARVLLFVGDPSYADHYPLHDNRSEAYQIYETVYHDMIYLERISNIAYNKTSKDRTPTLDSSAPVYITVADGGNIEGLANNCTQPQPNCSAYREASFGHAILEIKNRTHGYHTWHRNDDGDKAIGDSVRFYNRYWQILQYHLFQG</sequence>
<evidence type="ECO:0000259" key="3">
    <source>
        <dbReference type="Pfam" id="PF16656"/>
    </source>
</evidence>
<dbReference type="OrthoDB" id="45007at2759"/>
<dbReference type="Proteomes" id="UP000797356">
    <property type="component" value="Chromosome 4"/>
</dbReference>
<dbReference type="Pfam" id="PF14008">
    <property type="entry name" value="Metallophos_C"/>
    <property type="match status" value="1"/>
</dbReference>
<dbReference type="Pfam" id="PF16656">
    <property type="entry name" value="Pur_ac_phosph_N"/>
    <property type="match status" value="1"/>
</dbReference>
<dbReference type="SUPFAM" id="SSF56300">
    <property type="entry name" value="Metallo-dependent phosphatases"/>
    <property type="match status" value="1"/>
</dbReference>
<dbReference type="PANTHER" id="PTHR22953">
    <property type="entry name" value="ACID PHOSPHATASE RELATED"/>
    <property type="match status" value="1"/>
</dbReference>
<evidence type="ECO:0000313" key="5">
    <source>
        <dbReference type="Proteomes" id="UP000797356"/>
    </source>
</evidence>
<evidence type="ECO:0000256" key="1">
    <source>
        <dbReference type="ARBA" id="ARBA00022729"/>
    </source>
</evidence>
<comment type="caution">
    <text evidence="4">The sequence shown here is derived from an EMBL/GenBank/DDBJ whole genome shotgun (WGS) entry which is preliminary data.</text>
</comment>
<dbReference type="AlphaFoldDB" id="A0A8K0I4N0"/>